<protein>
    <submittedName>
        <fullName evidence="1">Uncharacterized protein</fullName>
    </submittedName>
</protein>
<gene>
    <name evidence="1" type="ORF">ElyMa_002257500</name>
</gene>
<dbReference type="AlphaFoldDB" id="A0AAV4FXY7"/>
<keyword evidence="2" id="KW-1185">Reference proteome</keyword>
<evidence type="ECO:0000313" key="1">
    <source>
        <dbReference type="EMBL" id="GFR78293.1"/>
    </source>
</evidence>
<dbReference type="EMBL" id="BMAT01004693">
    <property type="protein sequence ID" value="GFR78293.1"/>
    <property type="molecule type" value="Genomic_DNA"/>
</dbReference>
<sequence>MPRKILRHNNVVKLEYFDPTSEINKKTVVRAGPDKSLMSTRLAQQRGVSIVQESMETEELSSCFVSLFGRALPRSESPLGISKLLTSVLDTRWATTA</sequence>
<accession>A0AAV4FXY7</accession>
<dbReference type="Proteomes" id="UP000762676">
    <property type="component" value="Unassembled WGS sequence"/>
</dbReference>
<evidence type="ECO:0000313" key="2">
    <source>
        <dbReference type="Proteomes" id="UP000762676"/>
    </source>
</evidence>
<name>A0AAV4FXY7_9GAST</name>
<organism evidence="1 2">
    <name type="scientific">Elysia marginata</name>
    <dbReference type="NCBI Taxonomy" id="1093978"/>
    <lineage>
        <taxon>Eukaryota</taxon>
        <taxon>Metazoa</taxon>
        <taxon>Spiralia</taxon>
        <taxon>Lophotrochozoa</taxon>
        <taxon>Mollusca</taxon>
        <taxon>Gastropoda</taxon>
        <taxon>Heterobranchia</taxon>
        <taxon>Euthyneura</taxon>
        <taxon>Panpulmonata</taxon>
        <taxon>Sacoglossa</taxon>
        <taxon>Placobranchoidea</taxon>
        <taxon>Plakobranchidae</taxon>
        <taxon>Elysia</taxon>
    </lineage>
</organism>
<comment type="caution">
    <text evidence="1">The sequence shown here is derived from an EMBL/GenBank/DDBJ whole genome shotgun (WGS) entry which is preliminary data.</text>
</comment>
<proteinExistence type="predicted"/>
<reference evidence="1 2" key="1">
    <citation type="journal article" date="2021" name="Elife">
        <title>Chloroplast acquisition without the gene transfer in kleptoplastic sea slugs, Plakobranchus ocellatus.</title>
        <authorList>
            <person name="Maeda T."/>
            <person name="Takahashi S."/>
            <person name="Yoshida T."/>
            <person name="Shimamura S."/>
            <person name="Takaki Y."/>
            <person name="Nagai Y."/>
            <person name="Toyoda A."/>
            <person name="Suzuki Y."/>
            <person name="Arimoto A."/>
            <person name="Ishii H."/>
            <person name="Satoh N."/>
            <person name="Nishiyama T."/>
            <person name="Hasebe M."/>
            <person name="Maruyama T."/>
            <person name="Minagawa J."/>
            <person name="Obokata J."/>
            <person name="Shigenobu S."/>
        </authorList>
    </citation>
    <scope>NUCLEOTIDE SEQUENCE [LARGE SCALE GENOMIC DNA]</scope>
</reference>